<keyword evidence="4 6" id="KW-0949">S-adenosyl-L-methionine</keyword>
<dbReference type="PROSITE" id="PS51679">
    <property type="entry name" value="SAM_MT_C5"/>
    <property type="match status" value="1"/>
</dbReference>
<dbReference type="NCBIfam" id="TIGR00675">
    <property type="entry name" value="dcm"/>
    <property type="match status" value="1"/>
</dbReference>
<dbReference type="GO" id="GO:0003886">
    <property type="term" value="F:DNA (cytosine-5-)-methyltransferase activity"/>
    <property type="evidence" value="ECO:0007669"/>
    <property type="project" value="UniProtKB-EC"/>
</dbReference>
<name>A0A2M7V427_9BACT</name>
<dbReference type="EC" id="2.1.1.37" evidence="1"/>
<evidence type="ECO:0000313" key="9">
    <source>
        <dbReference type="Proteomes" id="UP000230078"/>
    </source>
</evidence>
<comment type="similarity">
    <text evidence="6 7">Belongs to the class I-like SAM-binding methyltransferase superfamily. C5-methyltransferase family.</text>
</comment>
<evidence type="ECO:0000256" key="1">
    <source>
        <dbReference type="ARBA" id="ARBA00011975"/>
    </source>
</evidence>
<dbReference type="EMBL" id="PFPI01000031">
    <property type="protein sequence ID" value="PIZ93272.1"/>
    <property type="molecule type" value="Genomic_DNA"/>
</dbReference>
<dbReference type="Proteomes" id="UP000230078">
    <property type="component" value="Unassembled WGS sequence"/>
</dbReference>
<dbReference type="InterPro" id="IPR031303">
    <property type="entry name" value="C5_meth_CS"/>
</dbReference>
<gene>
    <name evidence="8" type="ORF">COX83_02375</name>
</gene>
<dbReference type="GO" id="GO:0009307">
    <property type="term" value="P:DNA restriction-modification system"/>
    <property type="evidence" value="ECO:0007669"/>
    <property type="project" value="UniProtKB-KW"/>
</dbReference>
<feature type="active site" evidence="6">
    <location>
        <position position="79"/>
    </location>
</feature>
<dbReference type="Gene3D" id="3.90.120.10">
    <property type="entry name" value="DNA Methylase, subunit A, domain 2"/>
    <property type="match status" value="1"/>
</dbReference>
<dbReference type="GO" id="GO:0032259">
    <property type="term" value="P:methylation"/>
    <property type="evidence" value="ECO:0007669"/>
    <property type="project" value="UniProtKB-KW"/>
</dbReference>
<evidence type="ECO:0000256" key="3">
    <source>
        <dbReference type="ARBA" id="ARBA00022679"/>
    </source>
</evidence>
<dbReference type="PANTHER" id="PTHR10629">
    <property type="entry name" value="CYTOSINE-SPECIFIC METHYLTRANSFERASE"/>
    <property type="match status" value="1"/>
</dbReference>
<dbReference type="SUPFAM" id="SSF53335">
    <property type="entry name" value="S-adenosyl-L-methionine-dependent methyltransferases"/>
    <property type="match status" value="1"/>
</dbReference>
<organism evidence="8 9">
    <name type="scientific">Candidatus Magasanikbacteria bacterium CG_4_10_14_0_2_um_filter_41_31</name>
    <dbReference type="NCBI Taxonomy" id="1974639"/>
    <lineage>
        <taxon>Bacteria</taxon>
        <taxon>Candidatus Magasanikiibacteriota</taxon>
    </lineage>
</organism>
<dbReference type="InterPro" id="IPR001525">
    <property type="entry name" value="C5_MeTfrase"/>
</dbReference>
<evidence type="ECO:0000256" key="6">
    <source>
        <dbReference type="PROSITE-ProRule" id="PRU01016"/>
    </source>
</evidence>
<accession>A0A2M7V427</accession>
<dbReference type="PANTHER" id="PTHR10629:SF52">
    <property type="entry name" value="DNA (CYTOSINE-5)-METHYLTRANSFERASE 1"/>
    <property type="match status" value="1"/>
</dbReference>
<evidence type="ECO:0000256" key="2">
    <source>
        <dbReference type="ARBA" id="ARBA00022603"/>
    </source>
</evidence>
<dbReference type="GO" id="GO:0044027">
    <property type="term" value="P:negative regulation of gene expression via chromosomal CpG island methylation"/>
    <property type="evidence" value="ECO:0007669"/>
    <property type="project" value="TreeGrafter"/>
</dbReference>
<dbReference type="PROSITE" id="PS00095">
    <property type="entry name" value="C5_MTASE_2"/>
    <property type="match status" value="1"/>
</dbReference>
<sequence>MKIEAIDLFCGIGGLTYGLRKAKIKVLAGLDNDESCAYAYEKNNAAKFIPADISEFDFKNLNKMYTKGSVRVLVGCAPCQPFSSHAFKLRKDASDARWNLLDHFIRGVKVVKPDIVSMENVRGVTKTEVFKNFVCELEKLGYSVDWKVVYAPNYGVPQNRSRLILLASRLGEISIPKETHTKDNYVTVGDIIRELPKIKAGKVSKQDYLHQAKKLEPINQKRMLQSKPGGSWRDWDKNLLPNCYKKDSGQTYTSVYGRMKWEDVSPTITTQFTSYGSGRFGHPEQNRALSIREGALLQTFPIDYDFGDFPAGKLSRHIGNAVPPQLGVVIGNQIKKHLEMYGK</sequence>
<evidence type="ECO:0000313" key="8">
    <source>
        <dbReference type="EMBL" id="PIZ93272.1"/>
    </source>
</evidence>
<protein>
    <recommendedName>
        <fullName evidence="1">DNA (cytosine-5-)-methyltransferase</fullName>
        <ecNumber evidence="1">2.1.1.37</ecNumber>
    </recommendedName>
</protein>
<keyword evidence="2 6" id="KW-0489">Methyltransferase</keyword>
<keyword evidence="5" id="KW-0680">Restriction system</keyword>
<evidence type="ECO:0000256" key="5">
    <source>
        <dbReference type="ARBA" id="ARBA00022747"/>
    </source>
</evidence>
<dbReference type="PRINTS" id="PR00105">
    <property type="entry name" value="C5METTRFRASE"/>
</dbReference>
<proteinExistence type="inferred from homology"/>
<dbReference type="InterPro" id="IPR050390">
    <property type="entry name" value="C5-Methyltransferase"/>
</dbReference>
<reference evidence="9" key="1">
    <citation type="submission" date="2017-09" db="EMBL/GenBank/DDBJ databases">
        <title>Depth-based differentiation of microbial function through sediment-hosted aquifers and enrichment of novel symbionts in the deep terrestrial subsurface.</title>
        <authorList>
            <person name="Probst A.J."/>
            <person name="Ladd B."/>
            <person name="Jarett J.K."/>
            <person name="Geller-Mcgrath D.E."/>
            <person name="Sieber C.M.K."/>
            <person name="Emerson J.B."/>
            <person name="Anantharaman K."/>
            <person name="Thomas B.C."/>
            <person name="Malmstrom R."/>
            <person name="Stieglmeier M."/>
            <person name="Klingl A."/>
            <person name="Woyke T."/>
            <person name="Ryan C.M."/>
            <person name="Banfield J.F."/>
        </authorList>
    </citation>
    <scope>NUCLEOTIDE SEQUENCE [LARGE SCALE GENOMIC DNA]</scope>
</reference>
<evidence type="ECO:0000256" key="4">
    <source>
        <dbReference type="ARBA" id="ARBA00022691"/>
    </source>
</evidence>
<dbReference type="Gene3D" id="3.40.50.150">
    <property type="entry name" value="Vaccinia Virus protein VP39"/>
    <property type="match status" value="1"/>
</dbReference>
<dbReference type="InterPro" id="IPR029063">
    <property type="entry name" value="SAM-dependent_MTases_sf"/>
</dbReference>
<comment type="caution">
    <text evidence="8">The sequence shown here is derived from an EMBL/GenBank/DDBJ whole genome shotgun (WGS) entry which is preliminary data.</text>
</comment>
<dbReference type="GO" id="GO:0003677">
    <property type="term" value="F:DNA binding"/>
    <property type="evidence" value="ECO:0007669"/>
    <property type="project" value="TreeGrafter"/>
</dbReference>
<evidence type="ECO:0000256" key="7">
    <source>
        <dbReference type="RuleBase" id="RU000416"/>
    </source>
</evidence>
<dbReference type="AlphaFoldDB" id="A0A2M7V427"/>
<dbReference type="Pfam" id="PF00145">
    <property type="entry name" value="DNA_methylase"/>
    <property type="match status" value="1"/>
</dbReference>
<keyword evidence="3 6" id="KW-0808">Transferase</keyword>